<comment type="similarity">
    <text evidence="6">Belongs to the TRAFAC class myosin-kinesin ATPase superfamily. Kinesin family. KIN-12 subfamily.</text>
</comment>
<keyword evidence="3 7" id="KW-0067">ATP-binding</keyword>
<evidence type="ECO:0000313" key="10">
    <source>
        <dbReference type="EMBL" id="EFN57204.1"/>
    </source>
</evidence>
<dbReference type="GO" id="GO:0005874">
    <property type="term" value="C:microtubule"/>
    <property type="evidence" value="ECO:0007669"/>
    <property type="project" value="UniProtKB-KW"/>
</dbReference>
<dbReference type="GO" id="GO:0007018">
    <property type="term" value="P:microtubule-based movement"/>
    <property type="evidence" value="ECO:0007669"/>
    <property type="project" value="InterPro"/>
</dbReference>
<dbReference type="GO" id="GO:0003777">
    <property type="term" value="F:microtubule motor activity"/>
    <property type="evidence" value="ECO:0007669"/>
    <property type="project" value="InterPro"/>
</dbReference>
<evidence type="ECO:0000256" key="3">
    <source>
        <dbReference type="ARBA" id="ARBA00022840"/>
    </source>
</evidence>
<evidence type="ECO:0000256" key="5">
    <source>
        <dbReference type="ARBA" id="ARBA00023175"/>
    </source>
</evidence>
<dbReference type="PROSITE" id="PS00411">
    <property type="entry name" value="KINESIN_MOTOR_1"/>
    <property type="match status" value="1"/>
</dbReference>
<sequence>GVVVQPVGSSAVRVASHPEPHTFSFDYVAGDATNQETIFTVTGKPIVDNCLAGYNGCIFAYGQTGSGKTYTMLGGSGEEGDAPGGAGGAGAGARDDSRGLIQRVFEHLFARIARGGGKFLLECSFLAEIYNETITDLLDPSRTNLHVRENLEGQYVSNLTAHEVYRGGCGAARWGWAGWANRRVGETNMNERSSRSHSVFTCKLQSKTVDQYGTSHIRCSRLHLVDLAGSERQKASGAQGERLKEATAINKSLSALGNVIMSLVDQQHGRGRHIPYRDSRLTYLLQDSLGGNAKTCLVAAVSPAAVNVAETLSTLRFADQAKRIK</sequence>
<name>E1ZA49_CHLVA</name>
<evidence type="ECO:0000313" key="11">
    <source>
        <dbReference type="Proteomes" id="UP000008141"/>
    </source>
</evidence>
<keyword evidence="4" id="KW-0175">Coiled coil</keyword>
<dbReference type="PRINTS" id="PR00380">
    <property type="entry name" value="KINESINHEAVY"/>
</dbReference>
<dbReference type="KEGG" id="cvr:CHLNCDRAFT_10198"/>
<evidence type="ECO:0000256" key="6">
    <source>
        <dbReference type="ARBA" id="ARBA00034488"/>
    </source>
</evidence>
<dbReference type="PANTHER" id="PTHR37739">
    <property type="entry name" value="KINESIN-LIKE PROTEIN KIN-12D"/>
    <property type="match status" value="1"/>
</dbReference>
<proteinExistence type="inferred from homology"/>
<evidence type="ECO:0000256" key="8">
    <source>
        <dbReference type="RuleBase" id="RU000394"/>
    </source>
</evidence>
<dbReference type="eggNOG" id="ENOG502QR1R">
    <property type="taxonomic scope" value="Eukaryota"/>
</dbReference>
<dbReference type="Proteomes" id="UP000008141">
    <property type="component" value="Unassembled WGS sequence"/>
</dbReference>
<dbReference type="SMART" id="SM00129">
    <property type="entry name" value="KISc"/>
    <property type="match status" value="1"/>
</dbReference>
<evidence type="ECO:0000256" key="7">
    <source>
        <dbReference type="PROSITE-ProRule" id="PRU00283"/>
    </source>
</evidence>
<dbReference type="EMBL" id="GL433840">
    <property type="protein sequence ID" value="EFN57204.1"/>
    <property type="molecule type" value="Genomic_DNA"/>
</dbReference>
<evidence type="ECO:0000256" key="1">
    <source>
        <dbReference type="ARBA" id="ARBA00022701"/>
    </source>
</evidence>
<dbReference type="InterPro" id="IPR027417">
    <property type="entry name" value="P-loop_NTPase"/>
</dbReference>
<evidence type="ECO:0000256" key="4">
    <source>
        <dbReference type="ARBA" id="ARBA00023054"/>
    </source>
</evidence>
<dbReference type="GO" id="GO:0008017">
    <property type="term" value="F:microtubule binding"/>
    <property type="evidence" value="ECO:0007669"/>
    <property type="project" value="InterPro"/>
</dbReference>
<feature type="binding site" evidence="7">
    <location>
        <begin position="62"/>
        <end position="69"/>
    </location>
    <ligand>
        <name>ATP</name>
        <dbReference type="ChEBI" id="CHEBI:30616"/>
    </ligand>
</feature>
<keyword evidence="5 7" id="KW-0505">Motor protein</keyword>
<feature type="non-terminal residue" evidence="10">
    <location>
        <position position="325"/>
    </location>
</feature>
<keyword evidence="2 7" id="KW-0547">Nucleotide-binding</keyword>
<dbReference type="Gene3D" id="3.40.850.10">
    <property type="entry name" value="Kinesin motor domain"/>
    <property type="match status" value="1"/>
</dbReference>
<dbReference type="AlphaFoldDB" id="E1ZA49"/>
<evidence type="ECO:0000259" key="9">
    <source>
        <dbReference type="PROSITE" id="PS50067"/>
    </source>
</evidence>
<dbReference type="STRING" id="554065.E1ZA49"/>
<organism evidence="11">
    <name type="scientific">Chlorella variabilis</name>
    <name type="common">Green alga</name>
    <dbReference type="NCBI Taxonomy" id="554065"/>
    <lineage>
        <taxon>Eukaryota</taxon>
        <taxon>Viridiplantae</taxon>
        <taxon>Chlorophyta</taxon>
        <taxon>core chlorophytes</taxon>
        <taxon>Trebouxiophyceae</taxon>
        <taxon>Chlorellales</taxon>
        <taxon>Chlorellaceae</taxon>
        <taxon>Chlorella clade</taxon>
        <taxon>Chlorella</taxon>
    </lineage>
</organism>
<dbReference type="PROSITE" id="PS50067">
    <property type="entry name" value="KINESIN_MOTOR_2"/>
    <property type="match status" value="1"/>
</dbReference>
<protein>
    <recommendedName>
        <fullName evidence="8">Kinesin-like protein</fullName>
    </recommendedName>
</protein>
<accession>E1ZA49</accession>
<dbReference type="CDD" id="cd00106">
    <property type="entry name" value="KISc"/>
    <property type="match status" value="1"/>
</dbReference>
<dbReference type="GeneID" id="17356658"/>
<feature type="non-terminal residue" evidence="10">
    <location>
        <position position="1"/>
    </location>
</feature>
<evidence type="ECO:0000256" key="2">
    <source>
        <dbReference type="ARBA" id="ARBA00022741"/>
    </source>
</evidence>
<feature type="domain" description="Kinesin motor" evidence="9">
    <location>
        <begin position="1"/>
        <end position="324"/>
    </location>
</feature>
<dbReference type="InParanoid" id="E1ZA49"/>
<dbReference type="RefSeq" id="XP_005849306.1">
    <property type="nucleotide sequence ID" value="XM_005849244.1"/>
</dbReference>
<dbReference type="InterPro" id="IPR044986">
    <property type="entry name" value="KIF15/KIN-12"/>
</dbReference>
<keyword evidence="11" id="KW-1185">Reference proteome</keyword>
<gene>
    <name evidence="10" type="ORF">CHLNCDRAFT_10198</name>
</gene>
<dbReference type="GO" id="GO:0005524">
    <property type="term" value="F:ATP binding"/>
    <property type="evidence" value="ECO:0007669"/>
    <property type="project" value="UniProtKB-UniRule"/>
</dbReference>
<dbReference type="InterPro" id="IPR019821">
    <property type="entry name" value="Kinesin_motor_CS"/>
</dbReference>
<dbReference type="PANTHER" id="PTHR37739:SF8">
    <property type="entry name" value="KINESIN-LIKE PROTEIN KIN-12D"/>
    <property type="match status" value="1"/>
</dbReference>
<dbReference type="SUPFAM" id="SSF52540">
    <property type="entry name" value="P-loop containing nucleoside triphosphate hydrolases"/>
    <property type="match status" value="1"/>
</dbReference>
<dbReference type="OMA" id="RICQVRW"/>
<keyword evidence="1 8" id="KW-0493">Microtubule</keyword>
<reference evidence="10 11" key="1">
    <citation type="journal article" date="2010" name="Plant Cell">
        <title>The Chlorella variabilis NC64A genome reveals adaptation to photosymbiosis, coevolution with viruses, and cryptic sex.</title>
        <authorList>
            <person name="Blanc G."/>
            <person name="Duncan G."/>
            <person name="Agarkova I."/>
            <person name="Borodovsky M."/>
            <person name="Gurnon J."/>
            <person name="Kuo A."/>
            <person name="Lindquist E."/>
            <person name="Lucas S."/>
            <person name="Pangilinan J."/>
            <person name="Polle J."/>
            <person name="Salamov A."/>
            <person name="Terry A."/>
            <person name="Yamada T."/>
            <person name="Dunigan D.D."/>
            <person name="Grigoriev I.V."/>
            <person name="Claverie J.M."/>
            <person name="Van Etten J.L."/>
        </authorList>
    </citation>
    <scope>NUCLEOTIDE SEQUENCE [LARGE SCALE GENOMIC DNA]</scope>
    <source>
        <strain evidence="10 11">NC64A</strain>
    </source>
</reference>
<dbReference type="InterPro" id="IPR001752">
    <property type="entry name" value="Kinesin_motor_dom"/>
</dbReference>
<dbReference type="InterPro" id="IPR036961">
    <property type="entry name" value="Kinesin_motor_dom_sf"/>
</dbReference>
<dbReference type="Pfam" id="PF00225">
    <property type="entry name" value="Kinesin"/>
    <property type="match status" value="1"/>
</dbReference>
<dbReference type="OrthoDB" id="3176171at2759"/>